<evidence type="ECO:0000313" key="2">
    <source>
        <dbReference type="EMBL" id="MFD1862139.1"/>
    </source>
</evidence>
<proteinExistence type="predicted"/>
<reference evidence="3" key="1">
    <citation type="journal article" date="2019" name="Int. J. Syst. Evol. Microbiol.">
        <title>The Global Catalogue of Microorganisms (GCM) 10K type strain sequencing project: providing services to taxonomists for standard genome sequencing and annotation.</title>
        <authorList>
            <consortium name="The Broad Institute Genomics Platform"/>
            <consortium name="The Broad Institute Genome Sequencing Center for Infectious Disease"/>
            <person name="Wu L."/>
            <person name="Ma J."/>
        </authorList>
    </citation>
    <scope>NUCLEOTIDE SEQUENCE [LARGE SCALE GENOMIC DNA]</scope>
    <source>
        <strain evidence="3">CGMCC 1.15475</strain>
    </source>
</reference>
<feature type="domain" description="DNA binding HTH" evidence="1">
    <location>
        <begin position="60"/>
        <end position="100"/>
    </location>
</feature>
<comment type="caution">
    <text evidence="2">The sequence shown here is derived from an EMBL/GenBank/DDBJ whole genome shotgun (WGS) entry which is preliminary data.</text>
</comment>
<dbReference type="RefSeq" id="WP_377339595.1">
    <property type="nucleotide sequence ID" value="NZ_JBHUFW010000004.1"/>
</dbReference>
<evidence type="ECO:0000259" key="1">
    <source>
        <dbReference type="Pfam" id="PF02954"/>
    </source>
</evidence>
<dbReference type="PANTHER" id="PTHR32071">
    <property type="entry name" value="TRANSCRIPTIONAL REGULATORY PROTEIN"/>
    <property type="match status" value="1"/>
</dbReference>
<keyword evidence="3" id="KW-1185">Reference proteome</keyword>
<evidence type="ECO:0000313" key="3">
    <source>
        <dbReference type="Proteomes" id="UP001597273"/>
    </source>
</evidence>
<accession>A0ABW4QF00</accession>
<protein>
    <submittedName>
        <fullName evidence="2">Helix-turn-helix domain-containing protein</fullName>
    </submittedName>
</protein>
<dbReference type="PRINTS" id="PR01590">
    <property type="entry name" value="HTHFIS"/>
</dbReference>
<organism evidence="2 3">
    <name type="scientific">Planococcus chinensis</name>
    <dbReference type="NCBI Taxonomy" id="272917"/>
    <lineage>
        <taxon>Bacteria</taxon>
        <taxon>Bacillati</taxon>
        <taxon>Bacillota</taxon>
        <taxon>Bacilli</taxon>
        <taxon>Bacillales</taxon>
        <taxon>Caryophanaceae</taxon>
        <taxon>Planococcus</taxon>
    </lineage>
</organism>
<dbReference type="SUPFAM" id="SSF46689">
    <property type="entry name" value="Homeodomain-like"/>
    <property type="match status" value="1"/>
</dbReference>
<dbReference type="Gene3D" id="1.10.10.60">
    <property type="entry name" value="Homeodomain-like"/>
    <property type="match status" value="1"/>
</dbReference>
<dbReference type="InterPro" id="IPR009057">
    <property type="entry name" value="Homeodomain-like_sf"/>
</dbReference>
<dbReference type="Pfam" id="PF02954">
    <property type="entry name" value="HTH_8"/>
    <property type="match status" value="1"/>
</dbReference>
<name>A0ABW4QF00_9BACL</name>
<dbReference type="InterPro" id="IPR002197">
    <property type="entry name" value="HTH_Fis"/>
</dbReference>
<dbReference type="Proteomes" id="UP001597273">
    <property type="component" value="Unassembled WGS sequence"/>
</dbReference>
<dbReference type="EMBL" id="JBHUFW010000004">
    <property type="protein sequence ID" value="MFD1862139.1"/>
    <property type="molecule type" value="Genomic_DNA"/>
</dbReference>
<sequence>MEEIIQSPAAKNLSSLKKYLKQLALLEKGFVIEKGTLQQLPARKETGIQVGVLQFSANETLKEIERKLIEQVLEEEDFNQTKAAKRLGINRATLWRKLKE</sequence>
<gene>
    <name evidence="2" type="ORF">ACFSDB_04320</name>
</gene>